<evidence type="ECO:0000313" key="3">
    <source>
        <dbReference type="Proteomes" id="UP000182944"/>
    </source>
</evidence>
<keyword evidence="3" id="KW-1185">Reference proteome</keyword>
<sequence length="34" mass="3622">MSGPRRVLPGLLLVLLAGLALVVLLTFVFDAWGL</sequence>
<dbReference type="STRING" id="1545044.SAMN05444276_102640"/>
<dbReference type="EMBL" id="FNNA01000002">
    <property type="protein sequence ID" value="SDW96885.1"/>
    <property type="molecule type" value="Genomic_DNA"/>
</dbReference>
<keyword evidence="1" id="KW-0812">Transmembrane</keyword>
<name>A0A1H2XVX1_9RHOB</name>
<reference evidence="3" key="1">
    <citation type="submission" date="2016-10" db="EMBL/GenBank/DDBJ databases">
        <authorList>
            <person name="Varghese N."/>
            <person name="Submissions S."/>
        </authorList>
    </citation>
    <scope>NUCLEOTIDE SEQUENCE [LARGE SCALE GENOMIC DNA]</scope>
    <source>
        <strain evidence="3">DSM 29303</strain>
    </source>
</reference>
<dbReference type="AlphaFoldDB" id="A0A1H2XVX1"/>
<dbReference type="Proteomes" id="UP000182944">
    <property type="component" value="Unassembled WGS sequence"/>
</dbReference>
<keyword evidence="1" id="KW-0472">Membrane</keyword>
<feature type="transmembrane region" description="Helical" evidence="1">
    <location>
        <begin position="7"/>
        <end position="29"/>
    </location>
</feature>
<organism evidence="2 3">
    <name type="scientific">Paracoccus sanguinis</name>
    <dbReference type="NCBI Taxonomy" id="1545044"/>
    <lineage>
        <taxon>Bacteria</taxon>
        <taxon>Pseudomonadati</taxon>
        <taxon>Pseudomonadota</taxon>
        <taxon>Alphaproteobacteria</taxon>
        <taxon>Rhodobacterales</taxon>
        <taxon>Paracoccaceae</taxon>
        <taxon>Paracoccus</taxon>
    </lineage>
</organism>
<gene>
    <name evidence="2" type="ORF">SAMN05444276_102640</name>
</gene>
<accession>A0A1H2XVX1</accession>
<protein>
    <submittedName>
        <fullName evidence="2">Uncharacterized protein</fullName>
    </submittedName>
</protein>
<evidence type="ECO:0000256" key="1">
    <source>
        <dbReference type="SAM" id="Phobius"/>
    </source>
</evidence>
<keyword evidence="1" id="KW-1133">Transmembrane helix</keyword>
<evidence type="ECO:0000313" key="2">
    <source>
        <dbReference type="EMBL" id="SDW96885.1"/>
    </source>
</evidence>
<proteinExistence type="predicted"/>